<sequence>MMRYIKIFENNHKIIVNRNAFKNSFVVKMMP</sequence>
<dbReference type="EMBL" id="BK015262">
    <property type="protein sequence ID" value="DAD98473.1"/>
    <property type="molecule type" value="Genomic_DNA"/>
</dbReference>
<organism evidence="1">
    <name type="scientific">Siphoviridae sp. ctQLz13</name>
    <dbReference type="NCBI Taxonomy" id="2825492"/>
    <lineage>
        <taxon>Viruses</taxon>
        <taxon>Duplodnaviria</taxon>
        <taxon>Heunggongvirae</taxon>
        <taxon>Uroviricota</taxon>
        <taxon>Caudoviricetes</taxon>
    </lineage>
</organism>
<accession>A0A8S5NUQ9</accession>
<name>A0A8S5NUQ9_9CAUD</name>
<protein>
    <submittedName>
        <fullName evidence="1">Uncharacterized protein</fullName>
    </submittedName>
</protein>
<reference evidence="1" key="1">
    <citation type="journal article" date="2021" name="Proc. Natl. Acad. Sci. U.S.A.">
        <title>A Catalog of Tens of Thousands of Viruses from Human Metagenomes Reveals Hidden Associations with Chronic Diseases.</title>
        <authorList>
            <person name="Tisza M.J."/>
            <person name="Buck C.B."/>
        </authorList>
    </citation>
    <scope>NUCLEOTIDE SEQUENCE</scope>
    <source>
        <strain evidence="1">CtQLz13</strain>
    </source>
</reference>
<evidence type="ECO:0000313" key="1">
    <source>
        <dbReference type="EMBL" id="DAD98473.1"/>
    </source>
</evidence>
<proteinExistence type="predicted"/>